<dbReference type="AlphaFoldDB" id="A0A915I7A5"/>
<evidence type="ECO:0000313" key="2">
    <source>
        <dbReference type="Proteomes" id="UP000887565"/>
    </source>
</evidence>
<protein>
    <submittedName>
        <fullName evidence="3">Uncharacterized protein</fullName>
    </submittedName>
</protein>
<dbReference type="WBParaSite" id="nRc.2.0.1.t09224-RA">
    <property type="protein sequence ID" value="nRc.2.0.1.t09224-RA"/>
    <property type="gene ID" value="nRc.2.0.1.g09224"/>
</dbReference>
<evidence type="ECO:0000313" key="3">
    <source>
        <dbReference type="WBParaSite" id="nRc.2.0.1.t09224-RA"/>
    </source>
</evidence>
<keyword evidence="2" id="KW-1185">Reference proteome</keyword>
<sequence length="117" mass="12748">MLLPGAGCSIHTKKWRQPAPGGTAFEYLPTNTLVGMVTPTPTLANGGTATAPPRKPLNKGKIVEEEEKLQTCAVKAKPDLIQPDEREFREALYKKLAKSNIPSDQLEETLKCLAKYG</sequence>
<reference evidence="3" key="1">
    <citation type="submission" date="2022-11" db="UniProtKB">
        <authorList>
            <consortium name="WormBaseParasite"/>
        </authorList>
    </citation>
    <scope>IDENTIFICATION</scope>
</reference>
<feature type="compositionally biased region" description="Polar residues" evidence="1">
    <location>
        <begin position="39"/>
        <end position="48"/>
    </location>
</feature>
<feature type="region of interest" description="Disordered" evidence="1">
    <location>
        <begin position="39"/>
        <end position="59"/>
    </location>
</feature>
<accession>A0A915I7A5</accession>
<evidence type="ECO:0000256" key="1">
    <source>
        <dbReference type="SAM" id="MobiDB-lite"/>
    </source>
</evidence>
<name>A0A915I7A5_ROMCU</name>
<organism evidence="2 3">
    <name type="scientific">Romanomermis culicivorax</name>
    <name type="common">Nematode worm</name>
    <dbReference type="NCBI Taxonomy" id="13658"/>
    <lineage>
        <taxon>Eukaryota</taxon>
        <taxon>Metazoa</taxon>
        <taxon>Ecdysozoa</taxon>
        <taxon>Nematoda</taxon>
        <taxon>Enoplea</taxon>
        <taxon>Dorylaimia</taxon>
        <taxon>Mermithida</taxon>
        <taxon>Mermithoidea</taxon>
        <taxon>Mermithidae</taxon>
        <taxon>Romanomermis</taxon>
    </lineage>
</organism>
<dbReference type="Proteomes" id="UP000887565">
    <property type="component" value="Unplaced"/>
</dbReference>
<feature type="region of interest" description="Disordered" evidence="1">
    <location>
        <begin position="1"/>
        <end position="22"/>
    </location>
</feature>
<proteinExistence type="predicted"/>